<feature type="transmembrane region" description="Helical" evidence="12">
    <location>
        <begin position="371"/>
        <end position="390"/>
    </location>
</feature>
<feature type="transmembrane region" description="Helical" evidence="12">
    <location>
        <begin position="476"/>
        <end position="497"/>
    </location>
</feature>
<dbReference type="AlphaFoldDB" id="A0A545T003"/>
<sequence>MTALDYVVLAAYLTGTLSVGLYFARRNKTTTDMFTAGGGSPWWVTGLSSFMTMFSAGTFVIWGSIAYTHGIVAVAINMTYGIAALAAGFLVAGKWNALGVRTPAEYVELRFGRSALQLYTWTLIVFRIVTTAVALYALAVIVAAIMPLAESSPFRDATTGNISIVALIIVFGLVAVFYTLVGGLWAVLMTDVLQFIILNLSVLFIIVLTFLKIDDFGGLLASAPDGFFDLVSGGYTYFFLVGWCLSQFFMIGAEWAFVQRSLSVSSPVDARKANYLFGALYLVSPVLWLAPPLMFRLTHPGVDPEQAYILAGQWVLPAGAVGLMVAAMFSATASMISSQLNVFASVLTNDVYREFFNPSAKERTLVVAGRTFTGLLGLILVVLAIAVPQLGGAERVIISLSSLVAGPLMAPSIWGLLGRRIDGRAVWATALICLGLGVVVKFGLGYLNAVTGFLWLDDVHSWVSNNPQTADMLLGVVLPIIILSTAHSVSAGVAPGWERIGSCAESVLPTRQKSLKPIDTTPALVVAIALLICGSTLLLLIPFNQSAALPLGILGAIVIGIGFTTHFFIRRSAGEFHSRLSGQRNL</sequence>
<gene>
    <name evidence="13" type="ORF">FKG94_21265</name>
</gene>
<comment type="caution">
    <text evidence="13">The sequence shown here is derived from an EMBL/GenBank/DDBJ whole genome shotgun (WGS) entry which is preliminary data.</text>
</comment>
<dbReference type="Proteomes" id="UP000319732">
    <property type="component" value="Unassembled WGS sequence"/>
</dbReference>
<dbReference type="Gene3D" id="1.20.1730.10">
    <property type="entry name" value="Sodium/glucose cotransporter"/>
    <property type="match status" value="1"/>
</dbReference>
<evidence type="ECO:0000256" key="9">
    <source>
        <dbReference type="ARBA" id="ARBA00023136"/>
    </source>
</evidence>
<feature type="transmembrane region" description="Helical" evidence="12">
    <location>
        <begin position="307"/>
        <end position="329"/>
    </location>
</feature>
<feature type="transmembrane region" description="Helical" evidence="12">
    <location>
        <begin position="518"/>
        <end position="541"/>
    </location>
</feature>
<keyword evidence="8" id="KW-0406">Ion transport</keyword>
<dbReference type="PANTHER" id="PTHR42985:SF40">
    <property type="entry name" value="LD47995P-RELATED"/>
    <property type="match status" value="1"/>
</dbReference>
<evidence type="ECO:0000256" key="6">
    <source>
        <dbReference type="ARBA" id="ARBA00022989"/>
    </source>
</evidence>
<evidence type="ECO:0000256" key="7">
    <source>
        <dbReference type="ARBA" id="ARBA00023053"/>
    </source>
</evidence>
<dbReference type="PROSITE" id="PS50283">
    <property type="entry name" value="NA_SOLUT_SYMP_3"/>
    <property type="match status" value="1"/>
</dbReference>
<evidence type="ECO:0000256" key="10">
    <source>
        <dbReference type="ARBA" id="ARBA00023201"/>
    </source>
</evidence>
<evidence type="ECO:0000256" key="11">
    <source>
        <dbReference type="RuleBase" id="RU362091"/>
    </source>
</evidence>
<dbReference type="Pfam" id="PF00474">
    <property type="entry name" value="SSF"/>
    <property type="match status" value="1"/>
</dbReference>
<accession>A0A545T003</accession>
<dbReference type="RefSeq" id="WP_142928964.1">
    <property type="nucleotide sequence ID" value="NZ_ML660102.1"/>
</dbReference>
<name>A0A545T003_9GAMM</name>
<dbReference type="GO" id="GO:0015293">
    <property type="term" value="F:symporter activity"/>
    <property type="evidence" value="ECO:0007669"/>
    <property type="project" value="TreeGrafter"/>
</dbReference>
<organism evidence="13 14">
    <name type="scientific">Exilibacterium tricleocarpae</name>
    <dbReference type="NCBI Taxonomy" id="2591008"/>
    <lineage>
        <taxon>Bacteria</taxon>
        <taxon>Pseudomonadati</taxon>
        <taxon>Pseudomonadota</taxon>
        <taxon>Gammaproteobacteria</taxon>
        <taxon>Cellvibrionales</taxon>
        <taxon>Cellvibrionaceae</taxon>
        <taxon>Exilibacterium</taxon>
    </lineage>
</organism>
<evidence type="ECO:0000256" key="12">
    <source>
        <dbReference type="SAM" id="Phobius"/>
    </source>
</evidence>
<keyword evidence="10" id="KW-0739">Sodium transport</keyword>
<evidence type="ECO:0000256" key="2">
    <source>
        <dbReference type="ARBA" id="ARBA00006434"/>
    </source>
</evidence>
<comment type="subcellular location">
    <subcellularLocation>
        <location evidence="1">Cell membrane</location>
        <topology evidence="1">Multi-pass membrane protein</topology>
    </subcellularLocation>
</comment>
<comment type="similarity">
    <text evidence="2 11">Belongs to the sodium:solute symporter (SSF) (TC 2.A.21) family.</text>
</comment>
<dbReference type="OrthoDB" id="9803348at2"/>
<evidence type="ECO:0000313" key="13">
    <source>
        <dbReference type="EMBL" id="TQV70554.1"/>
    </source>
</evidence>
<feature type="transmembrane region" description="Helical" evidence="12">
    <location>
        <begin position="164"/>
        <end position="188"/>
    </location>
</feature>
<dbReference type="InterPro" id="IPR051163">
    <property type="entry name" value="Sodium:Solute_Symporter_SSF"/>
</dbReference>
<evidence type="ECO:0000256" key="3">
    <source>
        <dbReference type="ARBA" id="ARBA00022448"/>
    </source>
</evidence>
<keyword evidence="7" id="KW-0915">Sodium</keyword>
<dbReference type="InterPro" id="IPR001734">
    <property type="entry name" value="Na/solute_symporter"/>
</dbReference>
<feature type="transmembrane region" description="Helical" evidence="12">
    <location>
        <begin position="44"/>
        <end position="65"/>
    </location>
</feature>
<reference evidence="13 14" key="1">
    <citation type="submission" date="2019-06" db="EMBL/GenBank/DDBJ databases">
        <title>Whole genome sequence for Cellvibrionaceae sp. R142.</title>
        <authorList>
            <person name="Wang G."/>
        </authorList>
    </citation>
    <scope>NUCLEOTIDE SEQUENCE [LARGE SCALE GENOMIC DNA]</scope>
    <source>
        <strain evidence="13 14">R142</strain>
    </source>
</reference>
<evidence type="ECO:0000256" key="8">
    <source>
        <dbReference type="ARBA" id="ARBA00023065"/>
    </source>
</evidence>
<dbReference type="PANTHER" id="PTHR42985">
    <property type="entry name" value="SODIUM-COUPLED MONOCARBOXYLATE TRANSPORTER"/>
    <property type="match status" value="1"/>
</dbReference>
<feature type="transmembrane region" description="Helical" evidence="12">
    <location>
        <begin position="118"/>
        <end position="144"/>
    </location>
</feature>
<feature type="transmembrane region" description="Helical" evidence="12">
    <location>
        <begin position="195"/>
        <end position="213"/>
    </location>
</feature>
<feature type="transmembrane region" description="Helical" evidence="12">
    <location>
        <begin position="233"/>
        <end position="253"/>
    </location>
</feature>
<dbReference type="GO" id="GO:0006814">
    <property type="term" value="P:sodium ion transport"/>
    <property type="evidence" value="ECO:0007669"/>
    <property type="project" value="UniProtKB-KW"/>
</dbReference>
<feature type="transmembrane region" description="Helical" evidence="12">
    <location>
        <begin position="6"/>
        <end position="24"/>
    </location>
</feature>
<dbReference type="InterPro" id="IPR038377">
    <property type="entry name" value="Na/Glc_symporter_sf"/>
</dbReference>
<feature type="transmembrane region" description="Helical" evidence="12">
    <location>
        <begin position="396"/>
        <end position="417"/>
    </location>
</feature>
<evidence type="ECO:0000313" key="14">
    <source>
        <dbReference type="Proteomes" id="UP000319732"/>
    </source>
</evidence>
<keyword evidence="6 12" id="KW-1133">Transmembrane helix</keyword>
<evidence type="ECO:0000256" key="1">
    <source>
        <dbReference type="ARBA" id="ARBA00004651"/>
    </source>
</evidence>
<keyword evidence="9 12" id="KW-0472">Membrane</keyword>
<keyword evidence="3" id="KW-0813">Transport</keyword>
<evidence type="ECO:0000256" key="4">
    <source>
        <dbReference type="ARBA" id="ARBA00022475"/>
    </source>
</evidence>
<feature type="transmembrane region" description="Helical" evidence="12">
    <location>
        <begin position="547"/>
        <end position="569"/>
    </location>
</feature>
<evidence type="ECO:0000256" key="5">
    <source>
        <dbReference type="ARBA" id="ARBA00022692"/>
    </source>
</evidence>
<feature type="transmembrane region" description="Helical" evidence="12">
    <location>
        <begin position="429"/>
        <end position="456"/>
    </location>
</feature>
<protein>
    <submittedName>
        <fullName evidence="13">Na+:solute symporter</fullName>
    </submittedName>
</protein>
<keyword evidence="5 12" id="KW-0812">Transmembrane</keyword>
<proteinExistence type="inferred from homology"/>
<feature type="transmembrane region" description="Helical" evidence="12">
    <location>
        <begin position="274"/>
        <end position="295"/>
    </location>
</feature>
<dbReference type="EMBL" id="VHSG01000024">
    <property type="protein sequence ID" value="TQV70554.1"/>
    <property type="molecule type" value="Genomic_DNA"/>
</dbReference>
<keyword evidence="4" id="KW-1003">Cell membrane</keyword>
<keyword evidence="14" id="KW-1185">Reference proteome</keyword>
<dbReference type="GO" id="GO:0005886">
    <property type="term" value="C:plasma membrane"/>
    <property type="evidence" value="ECO:0007669"/>
    <property type="project" value="UniProtKB-SubCell"/>
</dbReference>
<feature type="transmembrane region" description="Helical" evidence="12">
    <location>
        <begin position="71"/>
        <end position="92"/>
    </location>
</feature>